<comment type="caution">
    <text evidence="10">The sequence shown here is derived from an EMBL/GenBank/DDBJ whole genome shotgun (WGS) entry which is preliminary data.</text>
</comment>
<feature type="compositionally biased region" description="Acidic residues" evidence="7">
    <location>
        <begin position="170"/>
        <end position="187"/>
    </location>
</feature>
<dbReference type="FunFam" id="1.10.10.60:FF:000060">
    <property type="entry name" value="MYB transcription factor"/>
    <property type="match status" value="1"/>
</dbReference>
<dbReference type="InterPro" id="IPR001005">
    <property type="entry name" value="SANT/Myb"/>
</dbReference>
<evidence type="ECO:0000256" key="2">
    <source>
        <dbReference type="ARBA" id="ARBA00022737"/>
    </source>
</evidence>
<dbReference type="InterPro" id="IPR017930">
    <property type="entry name" value="Myb_dom"/>
</dbReference>
<keyword evidence="4" id="KW-0238">DNA-binding</keyword>
<comment type="subcellular location">
    <subcellularLocation>
        <location evidence="1">Nucleus</location>
    </subcellularLocation>
</comment>
<evidence type="ECO:0000256" key="3">
    <source>
        <dbReference type="ARBA" id="ARBA00023015"/>
    </source>
</evidence>
<keyword evidence="6" id="KW-0539">Nucleus</keyword>
<proteinExistence type="predicted"/>
<feature type="region of interest" description="Disordered" evidence="7">
    <location>
        <begin position="1"/>
        <end position="24"/>
    </location>
</feature>
<keyword evidence="5" id="KW-0804">Transcription</keyword>
<evidence type="ECO:0000256" key="5">
    <source>
        <dbReference type="ARBA" id="ARBA00023163"/>
    </source>
</evidence>
<dbReference type="SMART" id="SM00717">
    <property type="entry name" value="SANT"/>
    <property type="match status" value="2"/>
</dbReference>
<evidence type="ECO:0000259" key="8">
    <source>
        <dbReference type="PROSITE" id="PS50090"/>
    </source>
</evidence>
<accession>A0AAD8X4D1</accession>
<keyword evidence="3" id="KW-0805">Transcription regulation</keyword>
<evidence type="ECO:0000256" key="1">
    <source>
        <dbReference type="ARBA" id="ARBA00004123"/>
    </source>
</evidence>
<dbReference type="EMBL" id="JAUUTY010000001">
    <property type="protein sequence ID" value="KAK1696226.1"/>
    <property type="molecule type" value="Genomic_DNA"/>
</dbReference>
<feature type="domain" description="Myb-like" evidence="8">
    <location>
        <begin position="68"/>
        <end position="118"/>
    </location>
</feature>
<feature type="domain" description="HTH myb-type" evidence="9">
    <location>
        <begin position="73"/>
        <end position="122"/>
    </location>
</feature>
<feature type="region of interest" description="Disordered" evidence="7">
    <location>
        <begin position="168"/>
        <end position="254"/>
    </location>
</feature>
<protein>
    <submittedName>
        <fullName evidence="10">Uncharacterized protein</fullName>
    </submittedName>
</protein>
<keyword evidence="2" id="KW-0677">Repeat</keyword>
<dbReference type="GO" id="GO:0000978">
    <property type="term" value="F:RNA polymerase II cis-regulatory region sequence-specific DNA binding"/>
    <property type="evidence" value="ECO:0007669"/>
    <property type="project" value="TreeGrafter"/>
</dbReference>
<dbReference type="SUPFAM" id="SSF46689">
    <property type="entry name" value="Homeodomain-like"/>
    <property type="match status" value="1"/>
</dbReference>
<dbReference type="AlphaFoldDB" id="A0AAD8X4D1"/>
<feature type="compositionally biased region" description="Low complexity" evidence="7">
    <location>
        <begin position="9"/>
        <end position="18"/>
    </location>
</feature>
<name>A0AAD8X4D1_LOLMU</name>
<dbReference type="PROSITE" id="PS50090">
    <property type="entry name" value="MYB_LIKE"/>
    <property type="match status" value="2"/>
</dbReference>
<dbReference type="Proteomes" id="UP001231189">
    <property type="component" value="Unassembled WGS sequence"/>
</dbReference>
<evidence type="ECO:0000259" key="9">
    <source>
        <dbReference type="PROSITE" id="PS51294"/>
    </source>
</evidence>
<dbReference type="InterPro" id="IPR050560">
    <property type="entry name" value="MYB_TF"/>
</dbReference>
<feature type="domain" description="Myb-like" evidence="8">
    <location>
        <begin position="21"/>
        <end position="67"/>
    </location>
</feature>
<evidence type="ECO:0000313" key="10">
    <source>
        <dbReference type="EMBL" id="KAK1696226.1"/>
    </source>
</evidence>
<organism evidence="10 11">
    <name type="scientific">Lolium multiflorum</name>
    <name type="common">Italian ryegrass</name>
    <name type="synonym">Lolium perenne subsp. multiflorum</name>
    <dbReference type="NCBI Taxonomy" id="4521"/>
    <lineage>
        <taxon>Eukaryota</taxon>
        <taxon>Viridiplantae</taxon>
        <taxon>Streptophyta</taxon>
        <taxon>Embryophyta</taxon>
        <taxon>Tracheophyta</taxon>
        <taxon>Spermatophyta</taxon>
        <taxon>Magnoliopsida</taxon>
        <taxon>Liliopsida</taxon>
        <taxon>Poales</taxon>
        <taxon>Poaceae</taxon>
        <taxon>BOP clade</taxon>
        <taxon>Pooideae</taxon>
        <taxon>Poodae</taxon>
        <taxon>Poeae</taxon>
        <taxon>Poeae Chloroplast Group 2 (Poeae type)</taxon>
        <taxon>Loliodinae</taxon>
        <taxon>Loliinae</taxon>
        <taxon>Lolium</taxon>
    </lineage>
</organism>
<gene>
    <name evidence="10" type="ORF">QYE76_012923</name>
</gene>
<dbReference type="Pfam" id="PF00249">
    <property type="entry name" value="Myb_DNA-binding"/>
    <property type="match status" value="2"/>
</dbReference>
<dbReference type="PROSITE" id="PS51294">
    <property type="entry name" value="HTH_MYB"/>
    <property type="match status" value="2"/>
</dbReference>
<feature type="compositionally biased region" description="Pro residues" evidence="7">
    <location>
        <begin position="231"/>
        <end position="249"/>
    </location>
</feature>
<evidence type="ECO:0000256" key="4">
    <source>
        <dbReference type="ARBA" id="ARBA00023125"/>
    </source>
</evidence>
<evidence type="ECO:0000256" key="7">
    <source>
        <dbReference type="SAM" id="MobiDB-lite"/>
    </source>
</evidence>
<dbReference type="GO" id="GO:0005634">
    <property type="term" value="C:nucleus"/>
    <property type="evidence" value="ECO:0007669"/>
    <property type="project" value="UniProtKB-SubCell"/>
</dbReference>
<dbReference type="CDD" id="cd00167">
    <property type="entry name" value="SANT"/>
    <property type="match status" value="2"/>
</dbReference>
<dbReference type="PANTHER" id="PTHR45614">
    <property type="entry name" value="MYB PROTEIN-RELATED"/>
    <property type="match status" value="1"/>
</dbReference>
<dbReference type="InterPro" id="IPR009057">
    <property type="entry name" value="Homeodomain-like_sf"/>
</dbReference>
<evidence type="ECO:0000313" key="11">
    <source>
        <dbReference type="Proteomes" id="UP001231189"/>
    </source>
</evidence>
<reference evidence="10" key="1">
    <citation type="submission" date="2023-07" db="EMBL/GenBank/DDBJ databases">
        <title>A chromosome-level genome assembly of Lolium multiflorum.</title>
        <authorList>
            <person name="Chen Y."/>
            <person name="Copetti D."/>
            <person name="Kolliker R."/>
            <person name="Studer B."/>
        </authorList>
    </citation>
    <scope>NUCLEOTIDE SEQUENCE</scope>
    <source>
        <strain evidence="10">02402/16</strain>
        <tissue evidence="10">Leaf</tissue>
    </source>
</reference>
<sequence>MTVTGGGTAAPAQPALGGRIKGSWSPEEDELLRDAVSRHGARNWSVIGAEIPGRSGKSCRLRWCNQLSPGVHRRAFTPDEDALIVAAHARLGNRWASIAKLLVGRTDNSVKNHWNSTLRRNRRAAANAANNNNGGSAFSAAAGNVFSAVPFPAPAAPAVSFQSSLNLTQEQDDDDEDEDDEGEEDSEGSVAPLPHAKRQCVGTTLAPNPEDPPTSLSLGLPGATTVLPVTQAPPAPSPPLPPPPPPPPQDEWVKSERARLERNPWLKAAMRQMVAEEVQRHMGTVYSSVVASLTGAGAPADLPTPRIDPDK</sequence>
<keyword evidence="11" id="KW-1185">Reference proteome</keyword>
<feature type="domain" description="HTH myb-type" evidence="9">
    <location>
        <begin position="21"/>
        <end position="71"/>
    </location>
</feature>
<dbReference type="Gene3D" id="1.10.10.60">
    <property type="entry name" value="Homeodomain-like"/>
    <property type="match status" value="2"/>
</dbReference>
<dbReference type="PANTHER" id="PTHR45614:SF6">
    <property type="entry name" value="MYB DNA-BINDING DOMAIN SUPERFAMILY PROTEIN-RELATED"/>
    <property type="match status" value="1"/>
</dbReference>
<evidence type="ECO:0000256" key="6">
    <source>
        <dbReference type="ARBA" id="ARBA00023242"/>
    </source>
</evidence>
<dbReference type="GO" id="GO:0000981">
    <property type="term" value="F:DNA-binding transcription factor activity, RNA polymerase II-specific"/>
    <property type="evidence" value="ECO:0007669"/>
    <property type="project" value="TreeGrafter"/>
</dbReference>